<evidence type="ECO:0000256" key="3">
    <source>
        <dbReference type="ARBA" id="ARBA00023295"/>
    </source>
</evidence>
<dbReference type="Pfam" id="PF02903">
    <property type="entry name" value="Alpha-amylase_N"/>
    <property type="match status" value="1"/>
</dbReference>
<keyword evidence="2 5" id="KW-0378">Hydrolase</keyword>
<dbReference type="GO" id="GO:0005975">
    <property type="term" value="P:carbohydrate metabolic process"/>
    <property type="evidence" value="ECO:0007669"/>
    <property type="project" value="InterPro"/>
</dbReference>
<dbReference type="InterPro" id="IPR013780">
    <property type="entry name" value="Glyco_hydro_b"/>
</dbReference>
<dbReference type="RefSeq" id="WP_077846056.1">
    <property type="nucleotide sequence ID" value="NZ_LZZM01000043.1"/>
</dbReference>
<dbReference type="PANTHER" id="PTHR10357:SF210">
    <property type="entry name" value="MALTODEXTRIN GLUCOSIDASE"/>
    <property type="match status" value="1"/>
</dbReference>
<keyword evidence="6" id="KW-1185">Reference proteome</keyword>
<name>A0A1S8TWX9_9CLOT</name>
<dbReference type="AlphaFoldDB" id="A0A1S8TWX9"/>
<accession>A0A1S8TWX9</accession>
<dbReference type="Gene3D" id="3.90.400.10">
    <property type="entry name" value="Oligo-1,6-glucosidase, Domain 2"/>
    <property type="match status" value="1"/>
</dbReference>
<dbReference type="SUPFAM" id="SSF51011">
    <property type="entry name" value="Glycosyl hydrolase domain"/>
    <property type="match status" value="1"/>
</dbReference>
<protein>
    <submittedName>
        <fullName evidence="5">Cyclomaltodextrinase</fullName>
        <ecNumber evidence="5">3.2.1.54</ecNumber>
    </submittedName>
</protein>
<dbReference type="PANTHER" id="PTHR10357">
    <property type="entry name" value="ALPHA-AMYLASE FAMILY MEMBER"/>
    <property type="match status" value="1"/>
</dbReference>
<sequence length="578" mass="68378">MNKHAIYHILDTPYAYAKNKDTLSVTLRTAKDDIKTCHIHYKTRYDWKNNFKVKKMELKDTNNLFDFFGSNISIERNRYRYFFELVDYEGNKVFFDERGIRTKEISRKEATAFQYPYIAKPDVYDEEKWLQEAVVYQIFVDRFCNGDKSNDPKDVLSWGNDVSQTSMFGGDIQGIIDKLDYLKDLGADVLYLTPIFKSSSNHKYNTADYYEIDSQFGTIEKVKELVEKCHERNIKIIFDAVFNHSGADFFAFEDILKNQEKSKYKDWYFIDSFPVNFEKTNYYTFADDIPTMPKFNTDNEEVKKYLLDVAKYWIDEVKIDGWRLDVCDEVDHSFWREFKKVVKKHKKDAIIIGEIMHEASSFLKGDQLDGIMNYPFKGAMVDFFGNKTIDAKVFGEILAINRNIYMDSITKQMWNLIGSHDTKRFLTECDERIERMKLAIAFQFTYIGVPYIYYGDEIGLYGGEEPESRRCMIWNEEKQSRELFNLYKELILIRKNNLALVYGLYKTLHCEGNLLVFERCYKDERIVIAINNEDKPVEIPLLLNTKVKNLINSQIYNVDESICLKSMDFKIYKILKEN</sequence>
<dbReference type="Gene3D" id="2.60.40.1180">
    <property type="entry name" value="Golgi alpha-mannosidase II"/>
    <property type="match status" value="1"/>
</dbReference>
<evidence type="ECO:0000256" key="1">
    <source>
        <dbReference type="ARBA" id="ARBA00008061"/>
    </source>
</evidence>
<dbReference type="InterPro" id="IPR004185">
    <property type="entry name" value="Glyco_hydro_13_lg-like_dom"/>
</dbReference>
<dbReference type="InterPro" id="IPR014756">
    <property type="entry name" value="Ig_E-set"/>
</dbReference>
<dbReference type="CDD" id="cd11338">
    <property type="entry name" value="AmyAc_CMD"/>
    <property type="match status" value="1"/>
</dbReference>
<dbReference type="InterPro" id="IPR054174">
    <property type="entry name" value="Alpha-amylase-like_C"/>
</dbReference>
<reference evidence="5 6" key="1">
    <citation type="submission" date="2016-05" db="EMBL/GenBank/DDBJ databases">
        <title>Microbial solvent formation.</title>
        <authorList>
            <person name="Poehlein A."/>
            <person name="Montoya Solano J.D."/>
            <person name="Flitsch S."/>
            <person name="Krabben P."/>
            <person name="Duerre P."/>
            <person name="Daniel R."/>
        </authorList>
    </citation>
    <scope>NUCLEOTIDE SEQUENCE [LARGE SCALE GENOMIC DNA]</scope>
    <source>
        <strain evidence="5 6">DSM 2619</strain>
    </source>
</reference>
<dbReference type="EMBL" id="LZZM01000043">
    <property type="protein sequence ID" value="OOM81915.1"/>
    <property type="molecule type" value="Genomic_DNA"/>
</dbReference>
<dbReference type="STRING" id="29367.CLPUN_07770"/>
<dbReference type="Pfam" id="PF00128">
    <property type="entry name" value="Alpha-amylase"/>
    <property type="match status" value="1"/>
</dbReference>
<dbReference type="Gene3D" id="2.60.40.10">
    <property type="entry name" value="Immunoglobulins"/>
    <property type="match status" value="1"/>
</dbReference>
<dbReference type="InterPro" id="IPR045857">
    <property type="entry name" value="O16G_dom_2"/>
</dbReference>
<dbReference type="SUPFAM" id="SSF81296">
    <property type="entry name" value="E set domains"/>
    <property type="match status" value="1"/>
</dbReference>
<proteinExistence type="inferred from homology"/>
<dbReference type="InterPro" id="IPR006047">
    <property type="entry name" value="GH13_cat_dom"/>
</dbReference>
<dbReference type="Gene3D" id="3.20.20.80">
    <property type="entry name" value="Glycosidases"/>
    <property type="match status" value="1"/>
</dbReference>
<dbReference type="InterPro" id="IPR013783">
    <property type="entry name" value="Ig-like_fold"/>
</dbReference>
<feature type="domain" description="Glycosyl hydrolase family 13 catalytic" evidence="4">
    <location>
        <begin position="137"/>
        <end position="494"/>
    </location>
</feature>
<dbReference type="SUPFAM" id="SSF51445">
    <property type="entry name" value="(Trans)glycosidases"/>
    <property type="match status" value="1"/>
</dbReference>
<dbReference type="GO" id="GO:0047798">
    <property type="term" value="F:cyclomaltodextrinase activity"/>
    <property type="evidence" value="ECO:0007669"/>
    <property type="project" value="UniProtKB-EC"/>
</dbReference>
<organism evidence="5 6">
    <name type="scientific">Clostridium puniceum</name>
    <dbReference type="NCBI Taxonomy" id="29367"/>
    <lineage>
        <taxon>Bacteria</taxon>
        <taxon>Bacillati</taxon>
        <taxon>Bacillota</taxon>
        <taxon>Clostridia</taxon>
        <taxon>Eubacteriales</taxon>
        <taxon>Clostridiaceae</taxon>
        <taxon>Clostridium</taxon>
    </lineage>
</organism>
<comment type="caution">
    <text evidence="5">The sequence shown here is derived from an EMBL/GenBank/DDBJ whole genome shotgun (WGS) entry which is preliminary data.</text>
</comment>
<dbReference type="CDD" id="cd02857">
    <property type="entry name" value="E_set_CDase_PDE_N"/>
    <property type="match status" value="1"/>
</dbReference>
<dbReference type="Proteomes" id="UP000190890">
    <property type="component" value="Unassembled WGS sequence"/>
</dbReference>
<keyword evidence="3 5" id="KW-0326">Glycosidase</keyword>
<comment type="similarity">
    <text evidence="1">Belongs to the glycosyl hydrolase 13 family.</text>
</comment>
<evidence type="ECO:0000313" key="6">
    <source>
        <dbReference type="Proteomes" id="UP000190890"/>
    </source>
</evidence>
<evidence type="ECO:0000256" key="2">
    <source>
        <dbReference type="ARBA" id="ARBA00022801"/>
    </source>
</evidence>
<gene>
    <name evidence="5" type="ORF">CLPUN_07770</name>
</gene>
<dbReference type="OrthoDB" id="9805159at2"/>
<evidence type="ECO:0000259" key="4">
    <source>
        <dbReference type="SMART" id="SM00642"/>
    </source>
</evidence>
<dbReference type="InterPro" id="IPR017853">
    <property type="entry name" value="GH"/>
</dbReference>
<dbReference type="EC" id="3.2.1.54" evidence="5"/>
<dbReference type="SMART" id="SM00642">
    <property type="entry name" value="Aamy"/>
    <property type="match status" value="1"/>
</dbReference>
<evidence type="ECO:0000313" key="5">
    <source>
        <dbReference type="EMBL" id="OOM81915.1"/>
    </source>
</evidence>
<dbReference type="Pfam" id="PF22026">
    <property type="entry name" value="Alpha-amylase_C_2"/>
    <property type="match status" value="1"/>
</dbReference>